<dbReference type="PANTHER" id="PTHR34408:SF2">
    <property type="entry name" value="CELL WALL-BINDING PROTEIN YWSB"/>
    <property type="match status" value="1"/>
</dbReference>
<evidence type="ECO:0000259" key="1">
    <source>
        <dbReference type="PROSITE" id="PS50222"/>
    </source>
</evidence>
<protein>
    <recommendedName>
        <fullName evidence="1">EF-hand domain-containing protein</fullName>
    </recommendedName>
</protein>
<dbReference type="Gene3D" id="1.10.530.10">
    <property type="match status" value="1"/>
</dbReference>
<reference evidence="2 3" key="1">
    <citation type="journal article" date="2014" name="Genome Announc.">
        <title>Draft Genome Sequence of Petroleum Oil-Degrading Marine Bacterium Pseudomonas taeanensis Strain MS-3, Isolated from a Crude Oil-Contaminated Seashore.</title>
        <authorList>
            <person name="Lee S.Y."/>
            <person name="Kim S.H."/>
            <person name="Lee D.G."/>
            <person name="Shin S."/>
            <person name="Yun S.H."/>
            <person name="Choi C.W."/>
            <person name="Chung Y.H."/>
            <person name="Choi J.S."/>
            <person name="Kahng H.Y."/>
            <person name="Kim S.I."/>
        </authorList>
    </citation>
    <scope>NUCLEOTIDE SEQUENCE [LARGE SCALE GENOMIC DNA]</scope>
    <source>
        <strain evidence="2 3">MS-3</strain>
    </source>
</reference>
<comment type="caution">
    <text evidence="2">The sequence shown here is derived from an EMBL/GenBank/DDBJ whole genome shotgun (WGS) entry which is preliminary data.</text>
</comment>
<dbReference type="InterPro" id="IPR002048">
    <property type="entry name" value="EF_hand_dom"/>
</dbReference>
<dbReference type="GO" id="GO:0005509">
    <property type="term" value="F:calcium ion binding"/>
    <property type="evidence" value="ECO:0007669"/>
    <property type="project" value="InterPro"/>
</dbReference>
<feature type="domain" description="EF-hand" evidence="1">
    <location>
        <begin position="455"/>
        <end position="490"/>
    </location>
</feature>
<organism evidence="2 3">
    <name type="scientific">Pseudomonas taeanensis MS-3</name>
    <dbReference type="NCBI Taxonomy" id="1395571"/>
    <lineage>
        <taxon>Bacteria</taxon>
        <taxon>Pseudomonadati</taxon>
        <taxon>Pseudomonadota</taxon>
        <taxon>Gammaproteobacteria</taxon>
        <taxon>Pseudomonadales</taxon>
        <taxon>Pseudomonadaceae</taxon>
        <taxon>Pseudomonas</taxon>
    </lineage>
</organism>
<accession>A0A0A1YIQ8</accession>
<dbReference type="RefSeq" id="WP_025166579.1">
    <property type="nucleotide sequence ID" value="NZ_AWSQ01000005.1"/>
</dbReference>
<dbReference type="InterPro" id="IPR018247">
    <property type="entry name" value="EF_Hand_1_Ca_BS"/>
</dbReference>
<proteinExistence type="predicted"/>
<dbReference type="InterPro" id="IPR052354">
    <property type="entry name" value="Cell_Wall_Dynamics_Protein"/>
</dbReference>
<dbReference type="eggNOG" id="COG3179">
    <property type="taxonomic scope" value="Bacteria"/>
</dbReference>
<dbReference type="OrthoDB" id="1242806at2"/>
<evidence type="ECO:0000313" key="3">
    <source>
        <dbReference type="Proteomes" id="UP000030063"/>
    </source>
</evidence>
<name>A0A0A1YIQ8_9PSED</name>
<dbReference type="STRING" id="1395571.TMS3_0117945"/>
<dbReference type="AlphaFoldDB" id="A0A0A1YIQ8"/>
<dbReference type="Gene3D" id="2.30.30.40">
    <property type="entry name" value="SH3 Domains"/>
    <property type="match status" value="1"/>
</dbReference>
<dbReference type="PROSITE" id="PS50222">
    <property type="entry name" value="EF_HAND_2"/>
    <property type="match status" value="1"/>
</dbReference>
<dbReference type="InterPro" id="IPR023346">
    <property type="entry name" value="Lysozyme-like_dom_sf"/>
</dbReference>
<gene>
    <name evidence="2" type="ORF">TMS3_0117945</name>
</gene>
<keyword evidence="3" id="KW-1185">Reference proteome</keyword>
<dbReference type="EMBL" id="AWSQ01000005">
    <property type="protein sequence ID" value="KFX68534.1"/>
    <property type="molecule type" value="Genomic_DNA"/>
</dbReference>
<sequence>MADSKPINWAYPFKTTGASTNPLQYLTNMAKANGGYYPTGENGLWHGGVHFDKGTAAVFDQSSVRCIADGEVIAYRINESYPVSEYTEAIPQIKRVPFSTGFVLVKHTLRPPQPINARSTHSEQSPPTLTLFSLYMHLQDWAGYQAKAELARPAFWKAAIYIVDTKDHGLNVRAEPNTNGTHLAVLAKGTQVTVSHLEGDYCKLLSIVSGAAEPALTPDSEGKLPGFVAFKLLKAQHEPKAKDSVVVLDPGIAIKAGDLIGHLGTYQNHNGAEQPLLHLEVFSCEDVPGFISKSQAWARTLPETDKTLLKIHKDASRLISHRDDIKEDNPPKLDDTGSQIGVDLIIPQALLDGLPATRKIKVSTPVAGSNTPQTTTWWRLDGLFADKEGNPINGWLAEQDLITTRHSPWEWPDFQCIEDTGKPVEKLAYTFNARGMLSEEEKHNYRAQISTADGGPILAIARLYDIVDTDKDGVLTREEIRAALGKPWHAQVLGQLISKYESEWFWNKSKWDELDPLLAEEPGKPNPIWEIEKQRIKALSWWKELADKHGISADGKAWHFQPIGLAGTFIKGKKINITIEMLKKVFEGLTNTNEADELLSEIASQINVNCERYKLDTTLRLSHFFAQVRQEIGSKCRVAEDFTYSPEGLKGTFRYFRLHSSEATTYGYAGNSKFVSTENQIAIGNRAYASRYDNGDIASGDGWRYRGRGLKHLTFRSNYAAFKKYHKHFWGEDIDFVRTPDLLHKNYKYSVRSGIYFWLSNNLFAEADNGATDSDVDAITRIINEATDSYGKRRDNFKRIFEIEQIFKDI</sequence>
<evidence type="ECO:0000313" key="2">
    <source>
        <dbReference type="EMBL" id="KFX68534.1"/>
    </source>
</evidence>
<dbReference type="PROSITE" id="PS00018">
    <property type="entry name" value="EF_HAND_1"/>
    <property type="match status" value="1"/>
</dbReference>
<dbReference type="Proteomes" id="UP000030063">
    <property type="component" value="Unassembled WGS sequence"/>
</dbReference>
<dbReference type="SUPFAM" id="SSF53955">
    <property type="entry name" value="Lysozyme-like"/>
    <property type="match status" value="1"/>
</dbReference>
<dbReference type="PANTHER" id="PTHR34408">
    <property type="entry name" value="FAMILY PROTEIN, PUTATIVE-RELATED"/>
    <property type="match status" value="1"/>
</dbReference>